<reference evidence="2" key="1">
    <citation type="submission" date="2021-01" db="EMBL/GenBank/DDBJ databases">
        <authorList>
            <person name="Corre E."/>
            <person name="Pelletier E."/>
            <person name="Niang G."/>
            <person name="Scheremetjew M."/>
            <person name="Finn R."/>
            <person name="Kale V."/>
            <person name="Holt S."/>
            <person name="Cochrane G."/>
            <person name="Meng A."/>
            <person name="Brown T."/>
            <person name="Cohen L."/>
        </authorList>
    </citation>
    <scope>NUCLEOTIDE SEQUENCE</scope>
    <source>
        <strain evidence="2">ECT3854</strain>
    </source>
</reference>
<proteinExistence type="predicted"/>
<keyword evidence="1" id="KW-0472">Membrane</keyword>
<name>A0A7S1GPA0_CYCTE</name>
<dbReference type="EMBL" id="HBFW01019382">
    <property type="protein sequence ID" value="CAD8941378.1"/>
    <property type="molecule type" value="Transcribed_RNA"/>
</dbReference>
<feature type="transmembrane region" description="Helical" evidence="1">
    <location>
        <begin position="120"/>
        <end position="138"/>
    </location>
</feature>
<feature type="transmembrane region" description="Helical" evidence="1">
    <location>
        <begin position="206"/>
        <end position="226"/>
    </location>
</feature>
<sequence length="597" mass="62944">MTMLGPRAALEPVFVKASSFSRKRAGANAKPTSQVPTSASRTIMIYGLLILPLVLAASVPIVLQPLVGILSGRAARGGYYSPSTPASEVFGFGATLWGLSMLSMLNHYLPDGGGENWKKASALAFLMGLGLIISAPTLPDWVLRGKKSSRQALNPYAAMSSLGASISNTGRSGAGGWGLVTAALGALLAITGPLDLREKSASDKLVLARTMLFSLMFGCGVAWFITLQCMSEEAFLPLFVTTAACMAMAFFGTVAGVLGYSLELEEFQDAVQIAQVWAVAFPIFGLTAATAQFARNVAHPFGVGGWLSTYLLVCGCVAMGFTLAMRSRLAKSAATRGLSNLSCVFAWICSIVILFGRYGVAGLDANYSVTAILGIPAPVVGTLALSVILVAVEGETSGTQRGRQRVGRSTKPAATSFGITFKDLSLSNWLTLPMLSIAVVFVVASLYTILIRGCGLSQVATNHGHVFDAIYSNRDPVDEDLAALAEKNMIHSQALVTSARLASSSFWTAKGPLGPALQVAGLVATLPSLYFILSQMWKGGESGGRTTLTLFVPMNLFPVIVCKGNPCLRALSALCLVVGLLQVMNMQSRDHRSKMRI</sequence>
<evidence type="ECO:0000256" key="1">
    <source>
        <dbReference type="SAM" id="Phobius"/>
    </source>
</evidence>
<organism evidence="2">
    <name type="scientific">Cyclophora tenuis</name>
    <name type="common">Marine diatom</name>
    <dbReference type="NCBI Taxonomy" id="216820"/>
    <lineage>
        <taxon>Eukaryota</taxon>
        <taxon>Sar</taxon>
        <taxon>Stramenopiles</taxon>
        <taxon>Ochrophyta</taxon>
        <taxon>Bacillariophyta</taxon>
        <taxon>Fragilariophyceae</taxon>
        <taxon>Fragilariophycidae</taxon>
        <taxon>Cyclophorales</taxon>
        <taxon>Cyclophoraceae</taxon>
        <taxon>Cyclophora</taxon>
    </lineage>
</organism>
<accession>A0A7S1GPA0</accession>
<feature type="transmembrane region" description="Helical" evidence="1">
    <location>
        <begin position="306"/>
        <end position="325"/>
    </location>
</feature>
<dbReference type="AlphaFoldDB" id="A0A7S1GPA0"/>
<keyword evidence="1" id="KW-1133">Transmembrane helix</keyword>
<feature type="transmembrane region" description="Helical" evidence="1">
    <location>
        <begin position="238"/>
        <end position="262"/>
    </location>
</feature>
<feature type="transmembrane region" description="Helical" evidence="1">
    <location>
        <begin position="429"/>
        <end position="450"/>
    </location>
</feature>
<evidence type="ECO:0000313" key="2">
    <source>
        <dbReference type="EMBL" id="CAD8941378.1"/>
    </source>
</evidence>
<feature type="transmembrane region" description="Helical" evidence="1">
    <location>
        <begin position="89"/>
        <end position="108"/>
    </location>
</feature>
<keyword evidence="1" id="KW-0812">Transmembrane</keyword>
<protein>
    <submittedName>
        <fullName evidence="2">Uncharacterized protein</fullName>
    </submittedName>
</protein>
<gene>
    <name evidence="2" type="ORF">CTEN0397_LOCUS12444</name>
</gene>
<feature type="transmembrane region" description="Helical" evidence="1">
    <location>
        <begin position="43"/>
        <end position="63"/>
    </location>
</feature>
<feature type="transmembrane region" description="Helical" evidence="1">
    <location>
        <begin position="274"/>
        <end position="294"/>
    </location>
</feature>
<feature type="transmembrane region" description="Helical" evidence="1">
    <location>
        <begin position="337"/>
        <end position="355"/>
    </location>
</feature>
<feature type="transmembrane region" description="Helical" evidence="1">
    <location>
        <begin position="174"/>
        <end position="194"/>
    </location>
</feature>
<feature type="transmembrane region" description="Helical" evidence="1">
    <location>
        <begin position="367"/>
        <end position="392"/>
    </location>
</feature>
<feature type="transmembrane region" description="Helical" evidence="1">
    <location>
        <begin position="513"/>
        <end position="533"/>
    </location>
</feature>